<evidence type="ECO:0000313" key="1">
    <source>
        <dbReference type="EMBL" id="KAG5742526.1"/>
    </source>
</evidence>
<dbReference type="AlphaFoldDB" id="A0A9P7HD82"/>
<accession>A0A9P7HD82</accession>
<sequence length="72" mass="7999">YPDVRREKSLTSSKAGISENEAVILQLEIFSAGKAHHGAIMHRALSAGENICEDLIIKINLHKHILSDFMMV</sequence>
<dbReference type="EMBL" id="JADFTT010007734">
    <property type="protein sequence ID" value="KAG5742526.1"/>
    <property type="molecule type" value="Genomic_DNA"/>
</dbReference>
<dbReference type="Proteomes" id="UP000750502">
    <property type="component" value="Unassembled WGS sequence"/>
</dbReference>
<name>A0A9P7HD82_9HYPO</name>
<gene>
    <name evidence="1" type="ORF">H9Q72_014580</name>
</gene>
<proteinExistence type="predicted"/>
<organism evidence="1 2">
    <name type="scientific">Fusarium xylarioides</name>
    <dbReference type="NCBI Taxonomy" id="221167"/>
    <lineage>
        <taxon>Eukaryota</taxon>
        <taxon>Fungi</taxon>
        <taxon>Dikarya</taxon>
        <taxon>Ascomycota</taxon>
        <taxon>Pezizomycotina</taxon>
        <taxon>Sordariomycetes</taxon>
        <taxon>Hypocreomycetidae</taxon>
        <taxon>Hypocreales</taxon>
        <taxon>Nectriaceae</taxon>
        <taxon>Fusarium</taxon>
        <taxon>Fusarium fujikuroi species complex</taxon>
    </lineage>
</organism>
<feature type="non-terminal residue" evidence="1">
    <location>
        <position position="1"/>
    </location>
</feature>
<comment type="caution">
    <text evidence="1">The sequence shown here is derived from an EMBL/GenBank/DDBJ whole genome shotgun (WGS) entry which is preliminary data.</text>
</comment>
<keyword evidence="2" id="KW-1185">Reference proteome</keyword>
<reference evidence="1" key="1">
    <citation type="journal article" date="2020" name="bioRxiv">
        <title>Historical genomics reveals the evolutionary mechanisms behind multiple outbreaks of the host-specific coffee wilt pathogen Fusarium xylarioides.</title>
        <authorList>
            <person name="Peck D."/>
            <person name="Nowell R.W."/>
            <person name="Flood J."/>
            <person name="Ryan M.J."/>
            <person name="Barraclough T.G."/>
        </authorList>
    </citation>
    <scope>NUCLEOTIDE SEQUENCE</scope>
    <source>
        <strain evidence="1">IMI 127659i</strain>
    </source>
</reference>
<protein>
    <submittedName>
        <fullName evidence="1">Uncharacterized protein</fullName>
    </submittedName>
</protein>
<reference evidence="1" key="2">
    <citation type="submission" date="2020-10" db="EMBL/GenBank/DDBJ databases">
        <authorList>
            <person name="Peck L.D."/>
            <person name="Nowell R.W."/>
            <person name="Flood J."/>
            <person name="Ryan M.J."/>
            <person name="Barraclough T.G."/>
        </authorList>
    </citation>
    <scope>NUCLEOTIDE SEQUENCE</scope>
    <source>
        <strain evidence="1">IMI 127659i</strain>
    </source>
</reference>
<evidence type="ECO:0000313" key="2">
    <source>
        <dbReference type="Proteomes" id="UP000750502"/>
    </source>
</evidence>